<dbReference type="Proteomes" id="UP000622797">
    <property type="component" value="Unassembled WGS sequence"/>
</dbReference>
<protein>
    <submittedName>
        <fullName evidence="2">Uncharacterized protein</fullName>
    </submittedName>
</protein>
<sequence length="319" mass="36324">MKFFLLVLVLLKLVSAVRDFRWTLHSSCYENAVYKEALTKAMETAKSRSALCASRINNPFHRSYKKLAKILVPKDEDLEILKERYRKFDNVKGPIGEKSGFAASPDWTDRNDPFRNDFLLYCATDLDELDDGHGRFIPWDNARKRPLKEDNALVVIQRDIEAGTWHNENYRVEAATAIAPPAFLPAEEGAKVADTITFNPIWLETKIANGDLLFNTTTLEKMKKEEALDELKKGWKNGKQATPVDHLIGSLEGTLLHEMFHLSAFGSHKDLPDNGRAYGWMNNVKYKEVDNPELMAILGLMFDLKKNHKVTVNEAGELK</sequence>
<keyword evidence="3" id="KW-1185">Reference proteome</keyword>
<dbReference type="AlphaFoldDB" id="A0A8H4SR93"/>
<reference evidence="2" key="1">
    <citation type="journal article" date="2020" name="BMC Genomics">
        <title>Correction to: Identification and distribution of gene clusters required for synthesis of sphingolipid metabolism inhibitors in diverse species of the filamentous fungus Fusarium.</title>
        <authorList>
            <person name="Kim H.S."/>
            <person name="Lohmar J.M."/>
            <person name="Busman M."/>
            <person name="Brown D.W."/>
            <person name="Naumann T.A."/>
            <person name="Divon H.H."/>
            <person name="Lysoe E."/>
            <person name="Uhlig S."/>
            <person name="Proctor R.H."/>
        </authorList>
    </citation>
    <scope>NUCLEOTIDE SEQUENCE</scope>
    <source>
        <strain evidence="2">NRRL 20472</strain>
    </source>
</reference>
<proteinExistence type="predicted"/>
<organism evidence="2 3">
    <name type="scientific">Fusarium sarcochroum</name>
    <dbReference type="NCBI Taxonomy" id="1208366"/>
    <lineage>
        <taxon>Eukaryota</taxon>
        <taxon>Fungi</taxon>
        <taxon>Dikarya</taxon>
        <taxon>Ascomycota</taxon>
        <taxon>Pezizomycotina</taxon>
        <taxon>Sordariomycetes</taxon>
        <taxon>Hypocreomycetidae</taxon>
        <taxon>Hypocreales</taxon>
        <taxon>Nectriaceae</taxon>
        <taxon>Fusarium</taxon>
        <taxon>Fusarium lateritium species complex</taxon>
    </lineage>
</organism>
<dbReference type="EMBL" id="JABEXW010001373">
    <property type="protein sequence ID" value="KAF4944215.1"/>
    <property type="molecule type" value="Genomic_DNA"/>
</dbReference>
<keyword evidence="1" id="KW-0732">Signal</keyword>
<gene>
    <name evidence="2" type="ORF">FSARC_14730</name>
</gene>
<evidence type="ECO:0000313" key="3">
    <source>
        <dbReference type="Proteomes" id="UP000622797"/>
    </source>
</evidence>
<evidence type="ECO:0000313" key="2">
    <source>
        <dbReference type="EMBL" id="KAF4944215.1"/>
    </source>
</evidence>
<name>A0A8H4SR93_9HYPO</name>
<evidence type="ECO:0000256" key="1">
    <source>
        <dbReference type="SAM" id="SignalP"/>
    </source>
</evidence>
<feature type="signal peptide" evidence="1">
    <location>
        <begin position="1"/>
        <end position="16"/>
    </location>
</feature>
<feature type="chain" id="PRO_5034455064" evidence="1">
    <location>
        <begin position="17"/>
        <end position="319"/>
    </location>
</feature>
<accession>A0A8H4SR93</accession>
<dbReference type="OrthoDB" id="4914466at2759"/>
<comment type="caution">
    <text evidence="2">The sequence shown here is derived from an EMBL/GenBank/DDBJ whole genome shotgun (WGS) entry which is preliminary data.</text>
</comment>
<reference evidence="2" key="2">
    <citation type="submission" date="2020-05" db="EMBL/GenBank/DDBJ databases">
        <authorList>
            <person name="Kim H.-S."/>
            <person name="Proctor R.H."/>
            <person name="Brown D.W."/>
        </authorList>
    </citation>
    <scope>NUCLEOTIDE SEQUENCE</scope>
    <source>
        <strain evidence="2">NRRL 20472</strain>
    </source>
</reference>